<dbReference type="OrthoDB" id="1933281at2759"/>
<comment type="similarity">
    <text evidence="6">Belongs to the RMD5/GID2 family.</text>
</comment>
<evidence type="ECO:0000313" key="14">
    <source>
        <dbReference type="Proteomes" id="UP000217199"/>
    </source>
</evidence>
<evidence type="ECO:0000256" key="5">
    <source>
        <dbReference type="ARBA" id="ARBA00022833"/>
    </source>
</evidence>
<feature type="zinc finger region" description="RING-Gid-type" evidence="9">
    <location>
        <begin position="342"/>
        <end position="384"/>
    </location>
</feature>
<dbReference type="GO" id="GO:0034657">
    <property type="term" value="C:GID complex"/>
    <property type="evidence" value="ECO:0007669"/>
    <property type="project" value="TreeGrafter"/>
</dbReference>
<dbReference type="FunCoup" id="A0A286UUG6">
    <property type="interactions" value="337"/>
</dbReference>
<dbReference type="Pfam" id="PF13445">
    <property type="entry name" value="zf-RING_UBOX"/>
    <property type="match status" value="1"/>
</dbReference>
<dbReference type="GO" id="GO:0005737">
    <property type="term" value="C:cytoplasm"/>
    <property type="evidence" value="ECO:0007669"/>
    <property type="project" value="UniProtKB-SubCell"/>
</dbReference>
<dbReference type="GO" id="GO:0008270">
    <property type="term" value="F:zinc ion binding"/>
    <property type="evidence" value="ECO:0007669"/>
    <property type="project" value="UniProtKB-KW"/>
</dbReference>
<gene>
    <name evidence="13" type="ORF">PNOK_0031400</name>
</gene>
<dbReference type="PANTHER" id="PTHR12170">
    <property type="entry name" value="MACROPHAGE ERYTHROBLAST ATTACHER-RELATED"/>
    <property type="match status" value="1"/>
</dbReference>
<dbReference type="STRING" id="2282107.A0A286UUG6"/>
<dbReference type="AlphaFoldDB" id="A0A286UUG6"/>
<keyword evidence="14" id="KW-1185">Reference proteome</keyword>
<dbReference type="PROSITE" id="PS50897">
    <property type="entry name" value="CTLH"/>
    <property type="match status" value="1"/>
</dbReference>
<evidence type="ECO:0000256" key="6">
    <source>
        <dbReference type="ARBA" id="ARBA00061136"/>
    </source>
</evidence>
<evidence type="ECO:0000256" key="3">
    <source>
        <dbReference type="ARBA" id="ARBA00022723"/>
    </source>
</evidence>
<dbReference type="SMART" id="SM00668">
    <property type="entry name" value="CTLH"/>
    <property type="match status" value="1"/>
</dbReference>
<evidence type="ECO:0000256" key="1">
    <source>
        <dbReference type="ARBA" id="ARBA00004496"/>
    </source>
</evidence>
<evidence type="ECO:0000256" key="8">
    <source>
        <dbReference type="ARBA" id="ARBA00080744"/>
    </source>
</evidence>
<dbReference type="InterPro" id="IPR037683">
    <property type="entry name" value="Rmd5_dRing"/>
</dbReference>
<proteinExistence type="inferred from homology"/>
<keyword evidence="4 9" id="KW-0863">Zinc-finger</keyword>
<accession>A0A286UUG6</accession>
<dbReference type="GO" id="GO:0061630">
    <property type="term" value="F:ubiquitin protein ligase activity"/>
    <property type="evidence" value="ECO:0007669"/>
    <property type="project" value="InterPro"/>
</dbReference>
<evidence type="ECO:0000256" key="7">
    <source>
        <dbReference type="ARBA" id="ARBA00075398"/>
    </source>
</evidence>
<dbReference type="InterPro" id="IPR044063">
    <property type="entry name" value="ZF_RING_GID"/>
</dbReference>
<dbReference type="GO" id="GO:0043161">
    <property type="term" value="P:proteasome-mediated ubiquitin-dependent protein catabolic process"/>
    <property type="evidence" value="ECO:0007669"/>
    <property type="project" value="InterPro"/>
</dbReference>
<protein>
    <recommendedName>
        <fullName evidence="8">GID complex catalytic subunit 2</fullName>
    </recommendedName>
    <alternativeName>
        <fullName evidence="7">Glucose-induced degradation protein 2</fullName>
    </alternativeName>
</protein>
<dbReference type="InterPro" id="IPR027370">
    <property type="entry name" value="Znf-RING_euk"/>
</dbReference>
<organism evidence="13 14">
    <name type="scientific">Pyrrhoderma noxium</name>
    <dbReference type="NCBI Taxonomy" id="2282107"/>
    <lineage>
        <taxon>Eukaryota</taxon>
        <taxon>Fungi</taxon>
        <taxon>Dikarya</taxon>
        <taxon>Basidiomycota</taxon>
        <taxon>Agaricomycotina</taxon>
        <taxon>Agaricomycetes</taxon>
        <taxon>Hymenochaetales</taxon>
        <taxon>Hymenochaetaceae</taxon>
        <taxon>Pyrrhoderma</taxon>
    </lineage>
</organism>
<evidence type="ECO:0000256" key="9">
    <source>
        <dbReference type="PROSITE-ProRule" id="PRU01215"/>
    </source>
</evidence>
<dbReference type="InterPro" id="IPR045098">
    <property type="entry name" value="Fyv10_fam"/>
</dbReference>
<dbReference type="EMBL" id="NBII01000001">
    <property type="protein sequence ID" value="PAV23246.1"/>
    <property type="molecule type" value="Genomic_DNA"/>
</dbReference>
<comment type="subcellular location">
    <subcellularLocation>
        <location evidence="1">Cytoplasm</location>
    </subcellularLocation>
</comment>
<reference evidence="13 14" key="1">
    <citation type="journal article" date="2017" name="Mol. Ecol.">
        <title>Comparative and population genomic landscape of Phellinus noxius: A hypervariable fungus causing root rot in trees.</title>
        <authorList>
            <person name="Chung C.L."/>
            <person name="Lee T.J."/>
            <person name="Akiba M."/>
            <person name="Lee H.H."/>
            <person name="Kuo T.H."/>
            <person name="Liu D."/>
            <person name="Ke H.M."/>
            <person name="Yokoi T."/>
            <person name="Roa M.B."/>
            <person name="Lu M.J."/>
            <person name="Chang Y.Y."/>
            <person name="Ann P.J."/>
            <person name="Tsai J.N."/>
            <person name="Chen C.Y."/>
            <person name="Tzean S.S."/>
            <person name="Ota Y."/>
            <person name="Hattori T."/>
            <person name="Sahashi N."/>
            <person name="Liou R.F."/>
            <person name="Kikuchi T."/>
            <person name="Tsai I.J."/>
        </authorList>
    </citation>
    <scope>NUCLEOTIDE SEQUENCE [LARGE SCALE GENOMIC DNA]</scope>
    <source>
        <strain evidence="13 14">FFPRI411160</strain>
    </source>
</reference>
<evidence type="ECO:0000256" key="4">
    <source>
        <dbReference type="ARBA" id="ARBA00022771"/>
    </source>
</evidence>
<dbReference type="SUPFAM" id="SSF57850">
    <property type="entry name" value="RING/U-box"/>
    <property type="match status" value="1"/>
</dbReference>
<evidence type="ECO:0000256" key="2">
    <source>
        <dbReference type="ARBA" id="ARBA00022490"/>
    </source>
</evidence>
<dbReference type="PROSITE" id="PS51867">
    <property type="entry name" value="ZF_RING_GID"/>
    <property type="match status" value="1"/>
</dbReference>
<dbReference type="PANTHER" id="PTHR12170:SF3">
    <property type="entry name" value="GH10162P"/>
    <property type="match status" value="1"/>
</dbReference>
<keyword evidence="2" id="KW-0963">Cytoplasm</keyword>
<dbReference type="CDD" id="cd16652">
    <property type="entry name" value="dRING_Rmd5p-like"/>
    <property type="match status" value="1"/>
</dbReference>
<sequence length="398" mass="44421">MDAALKELDKLQKLTDFRDSSSRPSITPSTSVKGKQTVSIPDALDNLLASLYSVKKKIESGSATEQDLAGIVRSVDERKKEIDDRQKEIHATLGRIGKTLDKKLVTPIPELPSLFHSEEAQAALQRTIGIHLLRTGQFETAATFCAESNADIPQDINDQFQDLHSVLTALRNHNIGPALEWCKKQRDFLAKRDSPLEFNLHRSHYMRLLLESDPPNPRLALQYARTTLGPLYPKYSAEISRLMTCTVFTQKLHDSPYADLASPSLHLDLEPLFAKEYCASIGMSRQLPLRVVGDIGGGGALSRIEKGRKVMRERKTDWSQTDELPIEIPLPAENRYHSIFACPVSKEQSTPNNPPMMMVCGHAVAKDSLTKLVKGQGRVKCPYCPQESQLSNALEVHF</sequence>
<dbReference type="InterPro" id="IPR006595">
    <property type="entry name" value="CTLH_C"/>
</dbReference>
<dbReference type="GO" id="GO:0016874">
    <property type="term" value="F:ligase activity"/>
    <property type="evidence" value="ECO:0007669"/>
    <property type="project" value="UniProtKB-KW"/>
</dbReference>
<dbReference type="Gene3D" id="3.30.40.10">
    <property type="entry name" value="Zinc/RING finger domain, C3HC4 (zinc finger)"/>
    <property type="match status" value="1"/>
</dbReference>
<feature type="region of interest" description="Disordered" evidence="10">
    <location>
        <begin position="15"/>
        <end position="36"/>
    </location>
</feature>
<dbReference type="InterPro" id="IPR024964">
    <property type="entry name" value="CTLH/CRA"/>
</dbReference>
<feature type="domain" description="RING-Gid-type" evidence="12">
    <location>
        <begin position="342"/>
        <end position="384"/>
    </location>
</feature>
<evidence type="ECO:0000259" key="11">
    <source>
        <dbReference type="PROSITE" id="PS50897"/>
    </source>
</evidence>
<keyword evidence="5" id="KW-0862">Zinc</keyword>
<evidence type="ECO:0000259" key="12">
    <source>
        <dbReference type="PROSITE" id="PS51867"/>
    </source>
</evidence>
<evidence type="ECO:0000313" key="13">
    <source>
        <dbReference type="EMBL" id="PAV23246.1"/>
    </source>
</evidence>
<dbReference type="InterPro" id="IPR013083">
    <property type="entry name" value="Znf_RING/FYVE/PHD"/>
</dbReference>
<comment type="caution">
    <text evidence="13">The sequence shown here is derived from an EMBL/GenBank/DDBJ whole genome shotgun (WGS) entry which is preliminary data.</text>
</comment>
<name>A0A286UUG6_9AGAM</name>
<dbReference type="InParanoid" id="A0A286UUG6"/>
<dbReference type="Proteomes" id="UP000217199">
    <property type="component" value="Unassembled WGS sequence"/>
</dbReference>
<dbReference type="FunFam" id="3.30.40.10:FF:000143">
    <property type="entry name" value="Regulator of gluconeogenesis Rmd5"/>
    <property type="match status" value="1"/>
</dbReference>
<dbReference type="Pfam" id="PF10607">
    <property type="entry name" value="CTLH"/>
    <property type="match status" value="1"/>
</dbReference>
<keyword evidence="3" id="KW-0479">Metal-binding</keyword>
<dbReference type="GO" id="GO:0005634">
    <property type="term" value="C:nucleus"/>
    <property type="evidence" value="ECO:0007669"/>
    <property type="project" value="TreeGrafter"/>
</dbReference>
<evidence type="ECO:0000256" key="10">
    <source>
        <dbReference type="SAM" id="MobiDB-lite"/>
    </source>
</evidence>
<feature type="compositionally biased region" description="Low complexity" evidence="10">
    <location>
        <begin position="22"/>
        <end position="31"/>
    </location>
</feature>
<feature type="domain" description="CTLH" evidence="11">
    <location>
        <begin position="159"/>
        <end position="216"/>
    </location>
</feature>